<dbReference type="Proteomes" id="UP000815677">
    <property type="component" value="Unassembled WGS sequence"/>
</dbReference>
<organism evidence="1 2">
    <name type="scientific">Mycena chlorophos</name>
    <name type="common">Agaric fungus</name>
    <name type="synonym">Agaricus chlorophos</name>
    <dbReference type="NCBI Taxonomy" id="658473"/>
    <lineage>
        <taxon>Eukaryota</taxon>
        <taxon>Fungi</taxon>
        <taxon>Dikarya</taxon>
        <taxon>Basidiomycota</taxon>
        <taxon>Agaricomycotina</taxon>
        <taxon>Agaricomycetes</taxon>
        <taxon>Agaricomycetidae</taxon>
        <taxon>Agaricales</taxon>
        <taxon>Marasmiineae</taxon>
        <taxon>Mycenaceae</taxon>
        <taxon>Mycena</taxon>
    </lineage>
</organism>
<dbReference type="EMBL" id="DF846949">
    <property type="protein sequence ID" value="GAT51162.1"/>
    <property type="molecule type" value="Genomic_DNA"/>
</dbReference>
<dbReference type="PROSITE" id="PS51257">
    <property type="entry name" value="PROKAR_LIPOPROTEIN"/>
    <property type="match status" value="1"/>
</dbReference>
<protein>
    <recommendedName>
        <fullName evidence="3">Lipoprotein</fullName>
    </recommendedName>
</protein>
<proteinExistence type="predicted"/>
<evidence type="ECO:0000313" key="1">
    <source>
        <dbReference type="EMBL" id="GAT51162.1"/>
    </source>
</evidence>
<sequence length="49" mass="5423">MPLFRFYPAARGTFLGLVLSVAGCYPITGIVERPIRPRTPARTRHGGRP</sequence>
<evidence type="ECO:0008006" key="3">
    <source>
        <dbReference type="Google" id="ProtNLM"/>
    </source>
</evidence>
<feature type="non-terminal residue" evidence="1">
    <location>
        <position position="1"/>
    </location>
</feature>
<gene>
    <name evidence="1" type="ORF">MCHLO_08326</name>
</gene>
<keyword evidence="2" id="KW-1185">Reference proteome</keyword>
<name>A0ABQ0LJE5_MYCCL</name>
<evidence type="ECO:0000313" key="2">
    <source>
        <dbReference type="Proteomes" id="UP000815677"/>
    </source>
</evidence>
<reference evidence="1" key="1">
    <citation type="submission" date="2014-09" db="EMBL/GenBank/DDBJ databases">
        <title>Genome sequence of the luminous mushroom Mycena chlorophos for searching fungal bioluminescence genes.</title>
        <authorList>
            <person name="Tanaka Y."/>
            <person name="Kasuga D."/>
            <person name="Oba Y."/>
            <person name="Hase S."/>
            <person name="Sato K."/>
            <person name="Oba Y."/>
            <person name="Sakakibara Y."/>
        </authorList>
    </citation>
    <scope>NUCLEOTIDE SEQUENCE</scope>
</reference>
<feature type="non-terminal residue" evidence="1">
    <location>
        <position position="49"/>
    </location>
</feature>
<accession>A0ABQ0LJE5</accession>